<sequence length="500" mass="56719">MASPAVAMRRPSPTVLASAPRRRPRRHEYSPSNMGSPSSASRLKVTALFGWIKGDRYSRTRELIPSAESYTLTGSASEVDTKPREVSISVVSSIMDIPPAEWDACAVDSVEPEKFNPFLTHAFLSSLEESGSAVKETGWLPLHVVARDENENILGVIPLYLKSHSRGEFVFDQSWAEAYHSYGLEYYPKLQSCVPFTPVTGQRILLRNTSYRDQVFDALVKALKNLATKLNVSSLHITFPSEGEFSKLKDSGLLQRIGLQYHWTNRNYKCFDDFLMDLKQPKRKNIRQERKKIPAQNLKMKRLRGDEIKSSHWDTFYKFYRNTTDNQFGPINSFLFVCSWGRAYLTREFFHLLGEKMGDKVIHYMAAYGDAYQMPISPICILKLAITSGHIISDCTLNNVETHVVLIEYLYVQAIEAAIELNLSKVEAGAQGEHKIQRGYLPVTTYSCHYFLEPGFATAIGNFLVHETAQVKHVINVLHESGPYKEDILKEFAPQPDGEM</sequence>
<protein>
    <recommendedName>
        <fullName evidence="3">BioF2-like acetyltransferase domain-containing protein</fullName>
    </recommendedName>
</protein>
<dbReference type="InterPro" id="IPR016181">
    <property type="entry name" value="Acyl_CoA_acyltransferase"/>
</dbReference>
<organism evidence="2">
    <name type="scientific">Triticum urartu</name>
    <name type="common">Red wild einkorn</name>
    <name type="synonym">Crithodium urartu</name>
    <dbReference type="NCBI Taxonomy" id="4572"/>
    <lineage>
        <taxon>Eukaryota</taxon>
        <taxon>Viridiplantae</taxon>
        <taxon>Streptophyta</taxon>
        <taxon>Embryophyta</taxon>
        <taxon>Tracheophyta</taxon>
        <taxon>Spermatophyta</taxon>
        <taxon>Magnoliopsida</taxon>
        <taxon>Liliopsida</taxon>
        <taxon>Poales</taxon>
        <taxon>Poaceae</taxon>
        <taxon>BOP clade</taxon>
        <taxon>Pooideae</taxon>
        <taxon>Triticodae</taxon>
        <taxon>Triticeae</taxon>
        <taxon>Triticinae</taxon>
        <taxon>Triticum</taxon>
    </lineage>
</organism>
<dbReference type="PANTHER" id="PTHR47017">
    <property type="entry name" value="ACYL-COA"/>
    <property type="match status" value="1"/>
</dbReference>
<dbReference type="SUPFAM" id="SSF55729">
    <property type="entry name" value="Acyl-CoA N-acyltransferases (Nat)"/>
    <property type="match status" value="1"/>
</dbReference>
<dbReference type="EMBL" id="KD186710">
    <property type="protein sequence ID" value="EMS54042.1"/>
    <property type="molecule type" value="Genomic_DNA"/>
</dbReference>
<evidence type="ECO:0000256" key="1">
    <source>
        <dbReference type="SAM" id="MobiDB-lite"/>
    </source>
</evidence>
<dbReference type="OMA" id="CHYIRDP"/>
<feature type="compositionally biased region" description="Low complexity" evidence="1">
    <location>
        <begin position="30"/>
        <end position="39"/>
    </location>
</feature>
<name>M7Z2A4_TRIUA</name>
<evidence type="ECO:0008006" key="3">
    <source>
        <dbReference type="Google" id="ProtNLM"/>
    </source>
</evidence>
<accession>M7Z2A4</accession>
<gene>
    <name evidence="2" type="ORF">TRIUR3_06828</name>
</gene>
<dbReference type="AlphaFoldDB" id="M7Z2A4"/>
<dbReference type="eggNOG" id="ENOG502QRI5">
    <property type="taxonomic scope" value="Eukaryota"/>
</dbReference>
<evidence type="ECO:0000313" key="2">
    <source>
        <dbReference type="EMBL" id="EMS54042.1"/>
    </source>
</evidence>
<dbReference type="PANTHER" id="PTHR47017:SF1">
    <property type="entry name" value="ACYL-COA"/>
    <property type="match status" value="1"/>
</dbReference>
<reference evidence="2" key="1">
    <citation type="journal article" date="2013" name="Nature">
        <title>Draft genome of the wheat A-genome progenitor Triticum urartu.</title>
        <authorList>
            <person name="Ling H.Q."/>
            <person name="Zhao S."/>
            <person name="Liu D."/>
            <person name="Wang J."/>
            <person name="Sun H."/>
            <person name="Zhang C."/>
            <person name="Fan H."/>
            <person name="Li D."/>
            <person name="Dong L."/>
            <person name="Tao Y."/>
            <person name="Gao C."/>
            <person name="Wu H."/>
            <person name="Li Y."/>
            <person name="Cui Y."/>
            <person name="Guo X."/>
            <person name="Zheng S."/>
            <person name="Wang B."/>
            <person name="Yu K."/>
            <person name="Liang Q."/>
            <person name="Yang W."/>
            <person name="Lou X."/>
            <person name="Chen J."/>
            <person name="Feng M."/>
            <person name="Jian J."/>
            <person name="Zhang X."/>
            <person name="Luo G."/>
            <person name="Jiang Y."/>
            <person name="Liu J."/>
            <person name="Wang Z."/>
            <person name="Sha Y."/>
            <person name="Zhang B."/>
            <person name="Wu H."/>
            <person name="Tang D."/>
            <person name="Shen Q."/>
            <person name="Xue P."/>
            <person name="Zou S."/>
            <person name="Wang X."/>
            <person name="Liu X."/>
            <person name="Wang F."/>
            <person name="Yang Y."/>
            <person name="An X."/>
            <person name="Dong Z."/>
            <person name="Zhang K."/>
            <person name="Zhang X."/>
            <person name="Luo M.C."/>
            <person name="Dvorak J."/>
            <person name="Tong Y."/>
            <person name="Wang J."/>
            <person name="Yang H."/>
            <person name="Li Z."/>
            <person name="Wang D."/>
            <person name="Zhang A."/>
            <person name="Wang J."/>
        </authorList>
    </citation>
    <scope>NUCLEOTIDE SEQUENCE</scope>
</reference>
<feature type="region of interest" description="Disordered" evidence="1">
    <location>
        <begin position="1"/>
        <end position="39"/>
    </location>
</feature>
<dbReference type="Pfam" id="PF04339">
    <property type="entry name" value="FemAB_like"/>
    <property type="match status" value="1"/>
</dbReference>
<dbReference type="InterPro" id="IPR007434">
    <property type="entry name" value="FemAB-like"/>
</dbReference>
<proteinExistence type="predicted"/>